<name>A0A843VJT7_COLES</name>
<dbReference type="GO" id="GO:0009733">
    <property type="term" value="P:response to auxin"/>
    <property type="evidence" value="ECO:0007669"/>
    <property type="project" value="InterPro"/>
</dbReference>
<evidence type="ECO:0000256" key="1">
    <source>
        <dbReference type="ARBA" id="ARBA00006974"/>
    </source>
</evidence>
<comment type="caution">
    <text evidence="2">The sequence shown here is derived from an EMBL/GenBank/DDBJ whole genome shotgun (WGS) entry which is preliminary data.</text>
</comment>
<dbReference type="InterPro" id="IPR003676">
    <property type="entry name" value="SAUR_fam"/>
</dbReference>
<dbReference type="EMBL" id="NMUH01002001">
    <property type="protein sequence ID" value="MQL97101.1"/>
    <property type="molecule type" value="Genomic_DNA"/>
</dbReference>
<sequence>MEGYLGGVLAALGPQVGGMGIASPDLQDWTPSRHGGVLREDRVMGVRLLHFISRLHLAGTLHRSSTMAADHVPKGHLAVYVGENQRRFVIPLSYLKHASFQSLLRRVEEEIGFQHPMGGLTIPFAEDDFVSLTDCLSLEAKTRKHY</sequence>
<dbReference type="Pfam" id="PF02519">
    <property type="entry name" value="Auxin_inducible"/>
    <property type="match status" value="1"/>
</dbReference>
<accession>A0A843VJT7</accession>
<reference evidence="2" key="1">
    <citation type="submission" date="2017-07" db="EMBL/GenBank/DDBJ databases">
        <title>Taro Niue Genome Assembly and Annotation.</title>
        <authorList>
            <person name="Atibalentja N."/>
            <person name="Keating K."/>
            <person name="Fields C.J."/>
        </authorList>
    </citation>
    <scope>NUCLEOTIDE SEQUENCE</scope>
    <source>
        <strain evidence="2">Niue_2</strain>
        <tissue evidence="2">Leaf</tissue>
    </source>
</reference>
<protein>
    <submittedName>
        <fullName evidence="2">Uncharacterized protein</fullName>
    </submittedName>
</protein>
<proteinExistence type="inferred from homology"/>
<dbReference type="AlphaFoldDB" id="A0A843VJT7"/>
<dbReference type="OrthoDB" id="625231at2759"/>
<dbReference type="Proteomes" id="UP000652761">
    <property type="component" value="Unassembled WGS sequence"/>
</dbReference>
<comment type="similarity">
    <text evidence="1">Belongs to the ARG7 family.</text>
</comment>
<gene>
    <name evidence="2" type="ORF">Taro_029783</name>
</gene>
<dbReference type="PANTHER" id="PTHR31929">
    <property type="entry name" value="SAUR-LIKE AUXIN-RESPONSIVE PROTEIN FAMILY-RELATED"/>
    <property type="match status" value="1"/>
</dbReference>
<keyword evidence="3" id="KW-1185">Reference proteome</keyword>
<evidence type="ECO:0000313" key="3">
    <source>
        <dbReference type="Proteomes" id="UP000652761"/>
    </source>
</evidence>
<evidence type="ECO:0000313" key="2">
    <source>
        <dbReference type="EMBL" id="MQL97101.1"/>
    </source>
</evidence>
<organism evidence="2 3">
    <name type="scientific">Colocasia esculenta</name>
    <name type="common">Wild taro</name>
    <name type="synonym">Arum esculentum</name>
    <dbReference type="NCBI Taxonomy" id="4460"/>
    <lineage>
        <taxon>Eukaryota</taxon>
        <taxon>Viridiplantae</taxon>
        <taxon>Streptophyta</taxon>
        <taxon>Embryophyta</taxon>
        <taxon>Tracheophyta</taxon>
        <taxon>Spermatophyta</taxon>
        <taxon>Magnoliopsida</taxon>
        <taxon>Liliopsida</taxon>
        <taxon>Araceae</taxon>
        <taxon>Aroideae</taxon>
        <taxon>Colocasieae</taxon>
        <taxon>Colocasia</taxon>
    </lineage>
</organism>